<dbReference type="InterPro" id="IPR029044">
    <property type="entry name" value="Nucleotide-diphossugar_trans"/>
</dbReference>
<feature type="compositionally biased region" description="Pro residues" evidence="1">
    <location>
        <begin position="375"/>
        <end position="396"/>
    </location>
</feature>
<dbReference type="Proteomes" id="UP000298061">
    <property type="component" value="Unassembled WGS sequence"/>
</dbReference>
<reference evidence="2 3" key="1">
    <citation type="submission" date="2019-02" db="EMBL/GenBank/DDBJ databases">
        <title>Genome sequencing of the rare red list fungi Hericium alpestre (H. flagellum).</title>
        <authorList>
            <person name="Buettner E."/>
            <person name="Kellner H."/>
        </authorList>
    </citation>
    <scope>NUCLEOTIDE SEQUENCE [LARGE SCALE GENOMIC DNA]</scope>
    <source>
        <strain evidence="2 3">DSM 108284</strain>
    </source>
</reference>
<feature type="compositionally biased region" description="Low complexity" evidence="1">
    <location>
        <begin position="538"/>
        <end position="550"/>
    </location>
</feature>
<dbReference type="InterPro" id="IPR002495">
    <property type="entry name" value="Glyco_trans_8"/>
</dbReference>
<name>A0A4Z0A917_9AGAM</name>
<evidence type="ECO:0000313" key="3">
    <source>
        <dbReference type="Proteomes" id="UP000298061"/>
    </source>
</evidence>
<feature type="compositionally biased region" description="Low complexity" evidence="1">
    <location>
        <begin position="635"/>
        <end position="652"/>
    </location>
</feature>
<comment type="caution">
    <text evidence="2">The sequence shown here is derived from an EMBL/GenBank/DDBJ whole genome shotgun (WGS) entry which is preliminary data.</text>
</comment>
<feature type="compositionally biased region" description="Polar residues" evidence="1">
    <location>
        <begin position="602"/>
        <end position="613"/>
    </location>
</feature>
<dbReference type="OrthoDB" id="2014201at2759"/>
<dbReference type="Gene3D" id="3.90.550.10">
    <property type="entry name" value="Spore Coat Polysaccharide Biosynthesis Protein SpsA, Chain A"/>
    <property type="match status" value="1"/>
</dbReference>
<dbReference type="EMBL" id="SFCI01000022">
    <property type="protein sequence ID" value="TFY83542.1"/>
    <property type="molecule type" value="Genomic_DNA"/>
</dbReference>
<dbReference type="PANTHER" id="PTHR11183">
    <property type="entry name" value="GLYCOGENIN SUBFAMILY MEMBER"/>
    <property type="match status" value="1"/>
</dbReference>
<evidence type="ECO:0000256" key="1">
    <source>
        <dbReference type="SAM" id="MobiDB-lite"/>
    </source>
</evidence>
<keyword evidence="3" id="KW-1185">Reference proteome</keyword>
<feature type="region of interest" description="Disordered" evidence="1">
    <location>
        <begin position="174"/>
        <end position="269"/>
    </location>
</feature>
<protein>
    <submittedName>
        <fullName evidence="2">Uncharacterized protein</fullName>
    </submittedName>
</protein>
<dbReference type="SUPFAM" id="SSF53448">
    <property type="entry name" value="Nucleotide-diphospho-sugar transferases"/>
    <property type="match status" value="1"/>
</dbReference>
<feature type="compositionally biased region" description="Acidic residues" evidence="1">
    <location>
        <begin position="458"/>
        <end position="471"/>
    </location>
</feature>
<dbReference type="STRING" id="135208.A0A4Z0A917"/>
<dbReference type="InterPro" id="IPR050587">
    <property type="entry name" value="GNT1/Glycosyltrans_8"/>
</dbReference>
<feature type="compositionally biased region" description="Low complexity" evidence="1">
    <location>
        <begin position="186"/>
        <end position="201"/>
    </location>
</feature>
<feature type="compositionally biased region" description="Basic and acidic residues" evidence="1">
    <location>
        <begin position="346"/>
        <end position="358"/>
    </location>
</feature>
<evidence type="ECO:0000313" key="2">
    <source>
        <dbReference type="EMBL" id="TFY83542.1"/>
    </source>
</evidence>
<feature type="compositionally biased region" description="Basic and acidic residues" evidence="1">
    <location>
        <begin position="526"/>
        <end position="537"/>
    </location>
</feature>
<feature type="compositionally biased region" description="Pro residues" evidence="1">
    <location>
        <begin position="653"/>
        <end position="665"/>
    </location>
</feature>
<feature type="compositionally biased region" description="Pro residues" evidence="1">
    <location>
        <begin position="237"/>
        <end position="258"/>
    </location>
</feature>
<feature type="region of interest" description="Disordered" evidence="1">
    <location>
        <begin position="417"/>
        <end position="436"/>
    </location>
</feature>
<sequence length="711" mass="77334">MVLSPGDDKFTELTNLSKSKGSWDGGDQGLLNEWRGNDWHRLSFIYNTTPTAAYTYAPAYERFGSQIAAIHFIGPNKPWNSIPWRAPGSTAAQQDTSEPLQAYDYSNLVDRWFAVYDKHYRSVSLLPEPSMRLGDTRLPGMAGVVSVPRQCFHQHVGEGEYIRLPLAGRVDLMRPKPEPISKPAVEAESAAGQAPTAAPGQDTMGYFGDVGSALSTPTPQKPQLPGEAQPRMYTLPTPGPSELPPTPYHPPLSLPPTPAADAQGVPVSTFPTDTYYPNVWDESARDRQFGGITSPPSSVLFSPPPPSQIPQHLLQEGHYTNVLGEKRDAAPEQDQSKVKPIFPWEEQPRHRPDRHFPDTDALPPGLFIEREPEPSSSPSPSPEPVMPGSLAPPPVGMPKTFAFRNVWDSMPSIQKYASRLSRPQQPAPALGAPFDIAQSRKMESKLFSETYEVGDTSQDGDDEDTEPEENPIEQSRRIRSGPGSATYSMLSGKGKKKEYRTIGTQTIPKETRNQGVQVNLLTLPPDVDRMGQGKDGRAPGSRARRGSTSSLPSGMRQRTGALDDSSEYTPSHMASSLVGETVKQLSPLGSPTGLHSPRAYSPRTSSPNLTGLLQSPPKQPPALRTVTEGAPRQRTVSSDTMSTSPSPSSAGLPPSPKDVPAPLSPPVRKAAARVWDPARGVDVFKRGSEEVLARFLRMGSWEEEASTKSQT</sequence>
<dbReference type="Pfam" id="PF01501">
    <property type="entry name" value="Glyco_transf_8"/>
    <property type="match status" value="1"/>
</dbReference>
<accession>A0A4Z0A917</accession>
<feature type="compositionally biased region" description="Basic and acidic residues" evidence="1">
    <location>
        <begin position="324"/>
        <end position="337"/>
    </location>
</feature>
<dbReference type="AlphaFoldDB" id="A0A4Z0A917"/>
<organism evidence="2 3">
    <name type="scientific">Hericium alpestre</name>
    <dbReference type="NCBI Taxonomy" id="135208"/>
    <lineage>
        <taxon>Eukaryota</taxon>
        <taxon>Fungi</taxon>
        <taxon>Dikarya</taxon>
        <taxon>Basidiomycota</taxon>
        <taxon>Agaricomycotina</taxon>
        <taxon>Agaricomycetes</taxon>
        <taxon>Russulales</taxon>
        <taxon>Hericiaceae</taxon>
        <taxon>Hericium</taxon>
    </lineage>
</organism>
<feature type="region of interest" description="Disordered" evidence="1">
    <location>
        <begin position="441"/>
        <end position="665"/>
    </location>
</feature>
<gene>
    <name evidence="2" type="ORF">EWM64_g456</name>
</gene>
<feature type="compositionally biased region" description="Polar residues" evidence="1">
    <location>
        <begin position="502"/>
        <end position="520"/>
    </location>
</feature>
<proteinExistence type="predicted"/>
<dbReference type="GO" id="GO:0016757">
    <property type="term" value="F:glycosyltransferase activity"/>
    <property type="evidence" value="ECO:0007669"/>
    <property type="project" value="InterPro"/>
</dbReference>
<feature type="region of interest" description="Disordered" evidence="1">
    <location>
        <begin position="287"/>
        <end position="399"/>
    </location>
</feature>